<organism evidence="4 5">
    <name type="scientific">Botrimarina colliarenosi</name>
    <dbReference type="NCBI Taxonomy" id="2528001"/>
    <lineage>
        <taxon>Bacteria</taxon>
        <taxon>Pseudomonadati</taxon>
        <taxon>Planctomycetota</taxon>
        <taxon>Planctomycetia</taxon>
        <taxon>Pirellulales</taxon>
        <taxon>Lacipirellulaceae</taxon>
        <taxon>Botrimarina</taxon>
    </lineage>
</organism>
<dbReference type="Proteomes" id="UP000317421">
    <property type="component" value="Unassembled WGS sequence"/>
</dbReference>
<dbReference type="InterPro" id="IPR037359">
    <property type="entry name" value="NST/OST"/>
</dbReference>
<feature type="domain" description="Sulfotransferase" evidence="3">
    <location>
        <begin position="111"/>
        <end position="220"/>
    </location>
</feature>
<gene>
    <name evidence="4" type="ORF">Pla108_17530</name>
</gene>
<evidence type="ECO:0000256" key="1">
    <source>
        <dbReference type="ARBA" id="ARBA00022679"/>
    </source>
</evidence>
<accession>A0A5C6AEW9</accession>
<sequence>MSTAASAVSTRAMPTADLRLPGMLVIGAMKASTTAFYELLTRHPGVWMPSVKEPHYFTAKDYGEDGALRRYAALFQDAPQGVLLGEASTGYSKLPDLGPTPQRVRETLGAPRLIYLVRDPVDRIVSNFRHSHLAGHYQNGLSLTEAVQCDPILVTASLYARQIRAYHDEFGAEGLLVLTTDELHGDPRAAMSRVESFLGLPPLRSLQADWPEEMPRANSQRDLSQSVAAGRLAPEPLRRLTRRLLPSAAVRALKRLVPVSKSSHPIAPHEILLLQSLVQDDLADLRGLLGERIDRWPSVARMEAAG</sequence>
<evidence type="ECO:0000313" key="5">
    <source>
        <dbReference type="Proteomes" id="UP000317421"/>
    </source>
</evidence>
<dbReference type="InterPro" id="IPR027417">
    <property type="entry name" value="P-loop_NTPase"/>
</dbReference>
<dbReference type="RefSeq" id="WP_146444527.1">
    <property type="nucleotide sequence ID" value="NZ_SJPR01000002.1"/>
</dbReference>
<dbReference type="SUPFAM" id="SSF52540">
    <property type="entry name" value="P-loop containing nucleoside triphosphate hydrolases"/>
    <property type="match status" value="1"/>
</dbReference>
<keyword evidence="5" id="KW-1185">Reference proteome</keyword>
<dbReference type="OrthoDB" id="9797480at2"/>
<evidence type="ECO:0000313" key="4">
    <source>
        <dbReference type="EMBL" id="TWT97601.1"/>
    </source>
</evidence>
<keyword evidence="1 4" id="KW-0808">Transferase</keyword>
<dbReference type="EMBL" id="SJPR01000002">
    <property type="protein sequence ID" value="TWT97601.1"/>
    <property type="molecule type" value="Genomic_DNA"/>
</dbReference>
<evidence type="ECO:0000256" key="2">
    <source>
        <dbReference type="ARBA" id="ARBA00023180"/>
    </source>
</evidence>
<dbReference type="PANTHER" id="PTHR10605">
    <property type="entry name" value="HEPARAN SULFATE SULFOTRANSFERASE"/>
    <property type="match status" value="1"/>
</dbReference>
<dbReference type="Pfam" id="PF00685">
    <property type="entry name" value="Sulfotransfer_1"/>
    <property type="match status" value="1"/>
</dbReference>
<name>A0A5C6AEW9_9BACT</name>
<dbReference type="PANTHER" id="PTHR10605:SF56">
    <property type="entry name" value="BIFUNCTIONAL HEPARAN SULFATE N-DEACETYLASE_N-SULFOTRANSFERASE"/>
    <property type="match status" value="1"/>
</dbReference>
<protein>
    <submittedName>
        <fullName evidence="4">Sulfotransferase domain protein</fullName>
    </submittedName>
</protein>
<dbReference type="Gene3D" id="3.40.50.300">
    <property type="entry name" value="P-loop containing nucleotide triphosphate hydrolases"/>
    <property type="match status" value="1"/>
</dbReference>
<dbReference type="InterPro" id="IPR000863">
    <property type="entry name" value="Sulfotransferase_dom"/>
</dbReference>
<dbReference type="AlphaFoldDB" id="A0A5C6AEW9"/>
<reference evidence="4 5" key="1">
    <citation type="submission" date="2019-02" db="EMBL/GenBank/DDBJ databases">
        <title>Deep-cultivation of Planctomycetes and their phenomic and genomic characterization uncovers novel biology.</title>
        <authorList>
            <person name="Wiegand S."/>
            <person name="Jogler M."/>
            <person name="Boedeker C."/>
            <person name="Pinto D."/>
            <person name="Vollmers J."/>
            <person name="Rivas-Marin E."/>
            <person name="Kohn T."/>
            <person name="Peeters S.H."/>
            <person name="Heuer A."/>
            <person name="Rast P."/>
            <person name="Oberbeckmann S."/>
            <person name="Bunk B."/>
            <person name="Jeske O."/>
            <person name="Meyerdierks A."/>
            <person name="Storesund J.E."/>
            <person name="Kallscheuer N."/>
            <person name="Luecker S."/>
            <person name="Lage O.M."/>
            <person name="Pohl T."/>
            <person name="Merkel B.J."/>
            <person name="Hornburger P."/>
            <person name="Mueller R.-W."/>
            <person name="Bruemmer F."/>
            <person name="Labrenz M."/>
            <person name="Spormann A.M."/>
            <person name="Op Den Camp H."/>
            <person name="Overmann J."/>
            <person name="Amann R."/>
            <person name="Jetten M.S.M."/>
            <person name="Mascher T."/>
            <person name="Medema M.H."/>
            <person name="Devos D.P."/>
            <person name="Kaster A.-K."/>
            <person name="Ovreas L."/>
            <person name="Rohde M."/>
            <person name="Galperin M.Y."/>
            <person name="Jogler C."/>
        </authorList>
    </citation>
    <scope>NUCLEOTIDE SEQUENCE [LARGE SCALE GENOMIC DNA]</scope>
    <source>
        <strain evidence="4 5">Pla108</strain>
    </source>
</reference>
<keyword evidence="2" id="KW-0325">Glycoprotein</keyword>
<comment type="caution">
    <text evidence="4">The sequence shown here is derived from an EMBL/GenBank/DDBJ whole genome shotgun (WGS) entry which is preliminary data.</text>
</comment>
<evidence type="ECO:0000259" key="3">
    <source>
        <dbReference type="Pfam" id="PF00685"/>
    </source>
</evidence>
<proteinExistence type="predicted"/>
<dbReference type="GO" id="GO:0008146">
    <property type="term" value="F:sulfotransferase activity"/>
    <property type="evidence" value="ECO:0007669"/>
    <property type="project" value="InterPro"/>
</dbReference>